<feature type="signal peptide" evidence="1">
    <location>
        <begin position="1"/>
        <end position="23"/>
    </location>
</feature>
<sequence>MSVSNYRLLIWITLCSCAYLSTASEDPTLFCGPLPPKDIAVTDYCVTHDSKSKCPTKGSIGSTVSRYCSPFYLSNNMTYITYTCDETGKCEQIL</sequence>
<keyword evidence="3" id="KW-1185">Reference proteome</keyword>
<reference evidence="2 3" key="1">
    <citation type="journal article" date="2024" name="BMC Genomics">
        <title>De novo assembly and annotation of Popillia japonica's genome with initial clues to its potential as an invasive pest.</title>
        <authorList>
            <person name="Cucini C."/>
            <person name="Boschi S."/>
            <person name="Funari R."/>
            <person name="Cardaioli E."/>
            <person name="Iannotti N."/>
            <person name="Marturano G."/>
            <person name="Paoli F."/>
            <person name="Bruttini M."/>
            <person name="Carapelli A."/>
            <person name="Frati F."/>
            <person name="Nardi F."/>
        </authorList>
    </citation>
    <scope>NUCLEOTIDE SEQUENCE [LARGE SCALE GENOMIC DNA]</scope>
    <source>
        <strain evidence="2">DMR45628</strain>
    </source>
</reference>
<dbReference type="EMBL" id="JASPKY010000160">
    <property type="protein sequence ID" value="KAK9729447.1"/>
    <property type="molecule type" value="Genomic_DNA"/>
</dbReference>
<comment type="caution">
    <text evidence="2">The sequence shown here is derived from an EMBL/GenBank/DDBJ whole genome shotgun (WGS) entry which is preliminary data.</text>
</comment>
<protein>
    <submittedName>
        <fullName evidence="2">Uncharacterized protein</fullName>
    </submittedName>
</protein>
<gene>
    <name evidence="2" type="ORF">QE152_g15880</name>
</gene>
<proteinExistence type="predicted"/>
<dbReference type="Proteomes" id="UP001458880">
    <property type="component" value="Unassembled WGS sequence"/>
</dbReference>
<dbReference type="AlphaFoldDB" id="A0AAW1L4C9"/>
<evidence type="ECO:0000256" key="1">
    <source>
        <dbReference type="SAM" id="SignalP"/>
    </source>
</evidence>
<name>A0AAW1L4C9_POPJA</name>
<evidence type="ECO:0000313" key="3">
    <source>
        <dbReference type="Proteomes" id="UP001458880"/>
    </source>
</evidence>
<accession>A0AAW1L4C9</accession>
<organism evidence="2 3">
    <name type="scientific">Popillia japonica</name>
    <name type="common">Japanese beetle</name>
    <dbReference type="NCBI Taxonomy" id="7064"/>
    <lineage>
        <taxon>Eukaryota</taxon>
        <taxon>Metazoa</taxon>
        <taxon>Ecdysozoa</taxon>
        <taxon>Arthropoda</taxon>
        <taxon>Hexapoda</taxon>
        <taxon>Insecta</taxon>
        <taxon>Pterygota</taxon>
        <taxon>Neoptera</taxon>
        <taxon>Endopterygota</taxon>
        <taxon>Coleoptera</taxon>
        <taxon>Polyphaga</taxon>
        <taxon>Scarabaeiformia</taxon>
        <taxon>Scarabaeidae</taxon>
        <taxon>Rutelinae</taxon>
        <taxon>Popillia</taxon>
    </lineage>
</organism>
<keyword evidence="1" id="KW-0732">Signal</keyword>
<feature type="chain" id="PRO_5043654370" evidence="1">
    <location>
        <begin position="24"/>
        <end position="94"/>
    </location>
</feature>
<evidence type="ECO:0000313" key="2">
    <source>
        <dbReference type="EMBL" id="KAK9729447.1"/>
    </source>
</evidence>